<dbReference type="PROSITE" id="PS50987">
    <property type="entry name" value="HTH_ARSR_2"/>
    <property type="match status" value="1"/>
</dbReference>
<dbReference type="SUPFAM" id="SSF46785">
    <property type="entry name" value="Winged helix' DNA-binding domain"/>
    <property type="match status" value="1"/>
</dbReference>
<evidence type="ECO:0000259" key="1">
    <source>
        <dbReference type="PROSITE" id="PS50987"/>
    </source>
</evidence>
<gene>
    <name evidence="2" type="ORF">EGH25_09030</name>
</gene>
<name>A0A9Q4C5B3_9EURY</name>
<dbReference type="RefSeq" id="WP_266087788.1">
    <property type="nucleotide sequence ID" value="NZ_RKLV01000008.1"/>
</dbReference>
<reference evidence="2" key="1">
    <citation type="submission" date="2022-09" db="EMBL/GenBank/DDBJ databases">
        <title>Haloadaptaus new haloarchaeum isolated from saline soil.</title>
        <authorList>
            <person name="Duran-Viseras A."/>
            <person name="Sanchez-Porro C."/>
            <person name="Ventosa A."/>
        </authorList>
    </citation>
    <scope>NUCLEOTIDE SEQUENCE</scope>
    <source>
        <strain evidence="2">F3-133</strain>
    </source>
</reference>
<dbReference type="Pfam" id="PF25212">
    <property type="entry name" value="HVO_A0114"/>
    <property type="match status" value="1"/>
</dbReference>
<evidence type="ECO:0000313" key="2">
    <source>
        <dbReference type="EMBL" id="MCX2819491.1"/>
    </source>
</evidence>
<dbReference type="Gene3D" id="1.10.10.10">
    <property type="entry name" value="Winged helix-like DNA-binding domain superfamily/Winged helix DNA-binding domain"/>
    <property type="match status" value="1"/>
</dbReference>
<dbReference type="AlphaFoldDB" id="A0A9Q4C5B3"/>
<dbReference type="Proteomes" id="UP001149411">
    <property type="component" value="Unassembled WGS sequence"/>
</dbReference>
<dbReference type="InterPro" id="IPR036388">
    <property type="entry name" value="WH-like_DNA-bd_sf"/>
</dbReference>
<dbReference type="InterPro" id="IPR036390">
    <property type="entry name" value="WH_DNA-bd_sf"/>
</dbReference>
<sequence>MSITERDSAKKRGEIARALAKQGMDDVFVLDRESAREVLTEKRTEILDTLKSEDVESVRHLADILDRDKSVVSQDLQVLAKNDIVEYEKEGRRKIPQVKHENVVVAPI</sequence>
<accession>A0A9Q4C5B3</accession>
<feature type="domain" description="HTH arsR-type" evidence="1">
    <location>
        <begin position="24"/>
        <end position="108"/>
    </location>
</feature>
<proteinExistence type="predicted"/>
<organism evidence="2 3">
    <name type="scientific">Halorutilus salinus</name>
    <dbReference type="NCBI Taxonomy" id="2487751"/>
    <lineage>
        <taxon>Archaea</taxon>
        <taxon>Methanobacteriati</taxon>
        <taxon>Methanobacteriota</taxon>
        <taxon>Stenosarchaea group</taxon>
        <taxon>Halobacteria</taxon>
        <taxon>Halorutilales</taxon>
        <taxon>Halorutilaceae</taxon>
        <taxon>Halorutilus</taxon>
    </lineage>
</organism>
<comment type="caution">
    <text evidence="2">The sequence shown here is derived from an EMBL/GenBank/DDBJ whole genome shotgun (WGS) entry which is preliminary data.</text>
</comment>
<dbReference type="InterPro" id="IPR011991">
    <property type="entry name" value="ArsR-like_HTH"/>
</dbReference>
<dbReference type="InterPro" id="IPR001845">
    <property type="entry name" value="HTH_ArsR_DNA-bd_dom"/>
</dbReference>
<dbReference type="SMART" id="SM00418">
    <property type="entry name" value="HTH_ARSR"/>
    <property type="match status" value="1"/>
</dbReference>
<dbReference type="CDD" id="cd00090">
    <property type="entry name" value="HTH_ARSR"/>
    <property type="match status" value="1"/>
</dbReference>
<keyword evidence="3" id="KW-1185">Reference proteome</keyword>
<dbReference type="GO" id="GO:0003700">
    <property type="term" value="F:DNA-binding transcription factor activity"/>
    <property type="evidence" value="ECO:0007669"/>
    <property type="project" value="InterPro"/>
</dbReference>
<dbReference type="EMBL" id="RKLV01000008">
    <property type="protein sequence ID" value="MCX2819491.1"/>
    <property type="molecule type" value="Genomic_DNA"/>
</dbReference>
<evidence type="ECO:0000313" key="3">
    <source>
        <dbReference type="Proteomes" id="UP001149411"/>
    </source>
</evidence>
<protein>
    <submittedName>
        <fullName evidence="2">ArsR family transcriptional regulator</fullName>
    </submittedName>
</protein>